<dbReference type="AlphaFoldDB" id="F2TH12"/>
<dbReference type="GO" id="GO:0003676">
    <property type="term" value="F:nucleic acid binding"/>
    <property type="evidence" value="ECO:0007669"/>
    <property type="project" value="InterPro"/>
</dbReference>
<dbReference type="SUPFAM" id="SSF48537">
    <property type="entry name" value="Phospholipase C/P1 nuclease"/>
    <property type="match status" value="1"/>
</dbReference>
<accession>F2TH12</accession>
<organism evidence="2">
    <name type="scientific">Ajellomyces dermatitidis (strain ATCC 18188 / CBS 674.68)</name>
    <name type="common">Blastomyces dermatitidis</name>
    <dbReference type="NCBI Taxonomy" id="653446"/>
    <lineage>
        <taxon>Eukaryota</taxon>
        <taxon>Fungi</taxon>
        <taxon>Dikarya</taxon>
        <taxon>Ascomycota</taxon>
        <taxon>Pezizomycotina</taxon>
        <taxon>Eurotiomycetes</taxon>
        <taxon>Eurotiomycetidae</taxon>
        <taxon>Onygenales</taxon>
        <taxon>Ajellomycetaceae</taxon>
        <taxon>Blastomyces</taxon>
    </lineage>
</organism>
<feature type="compositionally biased region" description="Basic and acidic residues" evidence="1">
    <location>
        <begin position="140"/>
        <end position="150"/>
    </location>
</feature>
<dbReference type="Proteomes" id="UP000007802">
    <property type="component" value="Unassembled WGS sequence"/>
</dbReference>
<reference evidence="2" key="1">
    <citation type="submission" date="2010-03" db="EMBL/GenBank/DDBJ databases">
        <title>Annotation of Blastomyces dermatitidis strain ATCC 18188.</title>
        <authorList>
            <consortium name="The Broad Institute Genome Sequencing Platform"/>
            <consortium name="Broad Institute Genome Sequencing Center for Infectious Disease."/>
            <person name="Cuomo C."/>
            <person name="Klein B."/>
            <person name="Sullivan T."/>
            <person name="Heitman J."/>
            <person name="Young S."/>
            <person name="Zeng Q."/>
            <person name="Gargeya S."/>
            <person name="Alvarado L."/>
            <person name="Berlin A.M."/>
            <person name="Chapman S.B."/>
            <person name="Chen Z."/>
            <person name="Freedman E."/>
            <person name="Gellesch M."/>
            <person name="Goldberg J."/>
            <person name="Griggs A."/>
            <person name="Gujja S."/>
            <person name="Heilman E."/>
            <person name="Heiman D."/>
            <person name="Howarth C."/>
            <person name="Mehta T."/>
            <person name="Neiman D."/>
            <person name="Pearson M."/>
            <person name="Roberts A."/>
            <person name="Saif S."/>
            <person name="Shea T."/>
            <person name="Shenoy N."/>
            <person name="Sisk P."/>
            <person name="Stolte C."/>
            <person name="Sykes S."/>
            <person name="White J."/>
            <person name="Yandava C."/>
            <person name="Haas B."/>
            <person name="Nusbaum C."/>
            <person name="Birren B."/>
        </authorList>
    </citation>
    <scope>NUCLEOTIDE SEQUENCE [LARGE SCALE GENOMIC DNA]</scope>
    <source>
        <strain evidence="2">ATCC 18188</strain>
    </source>
</reference>
<dbReference type="GO" id="GO:0004519">
    <property type="term" value="F:endonuclease activity"/>
    <property type="evidence" value="ECO:0007669"/>
    <property type="project" value="UniProtKB-KW"/>
</dbReference>
<dbReference type="EMBL" id="GG749435">
    <property type="protein sequence ID" value="EGE82525.1"/>
    <property type="molecule type" value="Genomic_DNA"/>
</dbReference>
<dbReference type="InterPro" id="IPR008947">
    <property type="entry name" value="PLipase_C/P1_nuclease_dom_sf"/>
</dbReference>
<feature type="region of interest" description="Disordered" evidence="1">
    <location>
        <begin position="37"/>
        <end position="63"/>
    </location>
</feature>
<dbReference type="Gene3D" id="1.10.575.10">
    <property type="entry name" value="P1 Nuclease"/>
    <property type="match status" value="1"/>
</dbReference>
<feature type="region of interest" description="Disordered" evidence="1">
    <location>
        <begin position="90"/>
        <end position="150"/>
    </location>
</feature>
<dbReference type="GO" id="GO:0016788">
    <property type="term" value="F:hydrolase activity, acting on ester bonds"/>
    <property type="evidence" value="ECO:0007669"/>
    <property type="project" value="InterPro"/>
</dbReference>
<dbReference type="HOGENOM" id="CLU_1740009_0_0_1"/>
<gene>
    <name evidence="2" type="ORF">BDDG_05469</name>
</gene>
<name>F2TH12_AJEDA</name>
<protein>
    <submittedName>
        <fullName evidence="2">Nuclease PA3</fullName>
    </submittedName>
</protein>
<dbReference type="GO" id="GO:0046872">
    <property type="term" value="F:metal ion binding"/>
    <property type="evidence" value="ECO:0007669"/>
    <property type="project" value="UniProtKB-KW"/>
</dbReference>
<dbReference type="OrthoDB" id="441446at2759"/>
<sequence>MVESFLTPQTNRIIKHIVEPQYDGSIGRAAAWADECGRTDEGKDSPTWHYINPADNPPAYETFTTTGTALSRDALSKPLQMPQSRLSLAYMPSNLENSNMNRTSRRDEEWEGVERGLPVVNGCAEGSVADVEDEGAGDSSSDRREKGRSG</sequence>
<feature type="compositionally biased region" description="Basic and acidic residues" evidence="1">
    <location>
        <begin position="104"/>
        <end position="114"/>
    </location>
</feature>
<evidence type="ECO:0000256" key="1">
    <source>
        <dbReference type="SAM" id="MobiDB-lite"/>
    </source>
</evidence>
<feature type="compositionally biased region" description="Basic and acidic residues" evidence="1">
    <location>
        <begin position="37"/>
        <end position="46"/>
    </location>
</feature>
<dbReference type="GO" id="GO:0006308">
    <property type="term" value="P:DNA catabolic process"/>
    <property type="evidence" value="ECO:0007669"/>
    <property type="project" value="InterPro"/>
</dbReference>
<evidence type="ECO:0000313" key="2">
    <source>
        <dbReference type="EMBL" id="EGE82525.1"/>
    </source>
</evidence>
<proteinExistence type="predicted"/>